<reference evidence="2" key="3">
    <citation type="submission" date="2011-10" db="EMBL/GenBank/DDBJ databases">
        <authorList>
            <consortium name="WormBase Consortium"/>
            <person name="Howe K.L."/>
        </authorList>
    </citation>
    <scope>NUCLEOTIDE SEQUENCE</scope>
    <source>
        <strain evidence="2">AF16</strain>
    </source>
</reference>
<gene>
    <name evidence="3 5" type="ORF">CBG13597</name>
    <name evidence="2 6" type="ORF">CBG24985</name>
    <name evidence="3" type="ORF">CBG_13597</name>
    <name evidence="2" type="ORF">CBG_24985</name>
</gene>
<keyword evidence="4" id="KW-1185">Reference proteome</keyword>
<feature type="transmembrane region" description="Helical" evidence="1">
    <location>
        <begin position="130"/>
        <end position="148"/>
    </location>
</feature>
<dbReference type="EMBL" id="HE601170">
    <property type="protein sequence ID" value="CAP32371.1"/>
    <property type="molecule type" value="Genomic_DNA"/>
</dbReference>
<evidence type="ECO:0000256" key="1">
    <source>
        <dbReference type="SAM" id="Phobius"/>
    </source>
</evidence>
<keyword evidence="1" id="KW-0812">Transmembrane</keyword>
<reference evidence="2" key="2">
    <citation type="journal article" date="2011" name="PLoS Genet.">
        <title>Caenorhabditis briggsae recombinant inbred line genotypes reveal inter-strain incompatibility and the evolution of recombination.</title>
        <authorList>
            <person name="Ross J.A."/>
            <person name="Koboldt D.C."/>
            <person name="Staisch J.E."/>
            <person name="Chamberlin H.M."/>
            <person name="Gupta B.P."/>
            <person name="Miller R.D."/>
            <person name="Baird S.E."/>
            <person name="Haag E.S."/>
        </authorList>
    </citation>
    <scope>NUCLEOTIDE SEQUENCE</scope>
    <source>
        <strain evidence="2">AF16</strain>
    </source>
</reference>
<proteinExistence type="predicted"/>
<organism evidence="2">
    <name type="scientific">Caenorhabditis briggsae</name>
    <dbReference type="NCBI Taxonomy" id="6238"/>
    <lineage>
        <taxon>Eukaryota</taxon>
        <taxon>Metazoa</taxon>
        <taxon>Ecdysozoa</taxon>
        <taxon>Nematoda</taxon>
        <taxon>Chromadorea</taxon>
        <taxon>Rhabditida</taxon>
        <taxon>Rhabditina</taxon>
        <taxon>Rhabditomorpha</taxon>
        <taxon>Rhabditoidea</taxon>
        <taxon>Rhabditidae</taxon>
        <taxon>Peloderinae</taxon>
        <taxon>Caenorhabditis</taxon>
    </lineage>
</organism>
<evidence type="ECO:0000313" key="3">
    <source>
        <dbReference type="EMBL" id="CAP32371.1"/>
    </source>
</evidence>
<evidence type="ECO:0000313" key="5">
    <source>
        <dbReference type="WormBase" id="CBG13597"/>
    </source>
</evidence>
<keyword evidence="1" id="KW-1133">Transmembrane helix</keyword>
<protein>
    <submittedName>
        <fullName evidence="3">Protein CBG13597</fullName>
    </submittedName>
    <submittedName>
        <fullName evidence="2">Protein CBG24985</fullName>
    </submittedName>
</protein>
<dbReference type="WormBase" id="CBG24985">
    <property type="protein sequence ID" value="CBP48751"/>
    <property type="gene ID" value="WBGene00042967"/>
</dbReference>
<dbReference type="EMBL" id="HE601172">
    <property type="protein sequence ID" value="CAP21464.1"/>
    <property type="molecule type" value="Genomic_DNA"/>
</dbReference>
<dbReference type="RefSeq" id="XP_002640464.1">
    <property type="nucleotide sequence ID" value="XM_002640418.1"/>
</dbReference>
<sequence>MKPSVVVSFDEIGKSEEEEDVGLEIPVKPSERVNGTKEEDASEVVLDASIDLEDASEDVTRDVITFVVIASVDVFKLSVECKDILVVLASKVVFEVVVLEDVVNALRNLEVVFDAFEDVIRDVINSDKDILVVLVSGVVIKVVLLDLVGRVTVDLFVGFGVVVLVHEDTVAVLASEVVFKVVVLEVVGRVTVDVVVVIFGVVVLVRPQIPLYSQISGASH</sequence>
<name>G2J6A1_CAEBR</name>
<dbReference type="GeneID" id="8582459"/>
<dbReference type="KEGG" id="cbr:CBG_24985"/>
<dbReference type="RefSeq" id="XP_002648636.1">
    <property type="nucleotide sequence ID" value="XM_002648590.1"/>
</dbReference>
<keyword evidence="1" id="KW-0472">Membrane</keyword>
<dbReference type="AlphaFoldDB" id="G2J6A1"/>
<dbReference type="GeneID" id="8590641"/>
<evidence type="ECO:0000313" key="2">
    <source>
        <dbReference type="EMBL" id="CAP21464.1"/>
    </source>
</evidence>
<dbReference type="KEGG" id="cbr:CBG_13597"/>
<evidence type="ECO:0000313" key="4">
    <source>
        <dbReference type="Proteomes" id="UP000008549"/>
    </source>
</evidence>
<accession>G2J6A1</accession>
<dbReference type="CTD" id="8590641"/>
<dbReference type="WormBase" id="CBG13597">
    <property type="protein sequence ID" value="CBP13675"/>
    <property type="gene ID" value="WBGene00034341"/>
</dbReference>
<dbReference type="HOGENOM" id="CLU_1257063_0_0_1"/>
<dbReference type="Proteomes" id="UP000008549">
    <property type="component" value="Unassembled WGS sequence"/>
</dbReference>
<evidence type="ECO:0000313" key="6">
    <source>
        <dbReference type="WormBase" id="CBG24985"/>
    </source>
</evidence>
<dbReference type="CTD" id="8582459"/>
<reference evidence="2" key="1">
    <citation type="journal article" date="2003" name="PLoS Biol.">
        <title>The genome sequence of Caenorhabditis briggsae: a platform for comparative genomics.</title>
        <authorList>
            <person name="Stein L.D."/>
            <person name="Bao Z."/>
            <person name="Blasiar D."/>
            <person name="Blumenthal T."/>
            <person name="Brent M.R."/>
            <person name="Chen N."/>
            <person name="Chinwalla A."/>
            <person name="Clarke L."/>
            <person name="Clee C."/>
            <person name="Coghlan A."/>
            <person name="Coulson A."/>
            <person name="D'Eustachio P."/>
            <person name="Fitch D.H."/>
            <person name="Fulton L.A."/>
            <person name="Fulton R.E."/>
            <person name="Griffiths-Jones S."/>
            <person name="Harris T.W."/>
            <person name="Hillier L.W."/>
            <person name="Kamath R."/>
            <person name="Kuwabara P.E."/>
            <person name="Mardis E.R."/>
            <person name="Marra M.A."/>
            <person name="Miner T.L."/>
            <person name="Minx P."/>
            <person name="Mullikin J.C."/>
            <person name="Plumb R.W."/>
            <person name="Rogers J."/>
            <person name="Schein J.E."/>
            <person name="Sohrmann M."/>
            <person name="Spieth J."/>
            <person name="Stajich J.E."/>
            <person name="Wei C."/>
            <person name="Willey D."/>
            <person name="Wilson R.K."/>
            <person name="Durbin R."/>
            <person name="Waterston R.H."/>
        </authorList>
    </citation>
    <scope>NUCLEOTIDE SEQUENCE [LARGE SCALE GENOMIC DNA]</scope>
    <source>
        <strain evidence="2">AF16</strain>
    </source>
</reference>
<feature type="transmembrane region" description="Helical" evidence="1">
    <location>
        <begin position="186"/>
        <end position="205"/>
    </location>
</feature>